<evidence type="ECO:0000313" key="2">
    <source>
        <dbReference type="WBParaSite" id="JU765_v2.g3889.t1"/>
    </source>
</evidence>
<evidence type="ECO:0000313" key="1">
    <source>
        <dbReference type="Proteomes" id="UP000887576"/>
    </source>
</evidence>
<organism evidence="1 2">
    <name type="scientific">Panagrolaimus sp. JU765</name>
    <dbReference type="NCBI Taxonomy" id="591449"/>
    <lineage>
        <taxon>Eukaryota</taxon>
        <taxon>Metazoa</taxon>
        <taxon>Ecdysozoa</taxon>
        <taxon>Nematoda</taxon>
        <taxon>Chromadorea</taxon>
        <taxon>Rhabditida</taxon>
        <taxon>Tylenchina</taxon>
        <taxon>Panagrolaimomorpha</taxon>
        <taxon>Panagrolaimoidea</taxon>
        <taxon>Panagrolaimidae</taxon>
        <taxon>Panagrolaimus</taxon>
    </lineage>
</organism>
<proteinExistence type="predicted"/>
<dbReference type="WBParaSite" id="JU765_v2.g3889.t1">
    <property type="protein sequence ID" value="JU765_v2.g3889.t1"/>
    <property type="gene ID" value="JU765_v2.g3889"/>
</dbReference>
<reference evidence="2" key="1">
    <citation type="submission" date="2022-11" db="UniProtKB">
        <authorList>
            <consortium name="WormBaseParasite"/>
        </authorList>
    </citation>
    <scope>IDENTIFICATION</scope>
</reference>
<name>A0AC34R6I7_9BILA</name>
<accession>A0AC34R6I7</accession>
<dbReference type="Proteomes" id="UP000887576">
    <property type="component" value="Unplaced"/>
</dbReference>
<sequence>MVCDQFNKDGEQSFAYFCYRGSGGNDVARRKCGSGYCLIQVDAAYLHGKHQMGINSGGGEDKKLMKQCPIVEIEETKFTADETKFGGCTWDAKDGSLEVKVPQDSSSLVYFILLKTGLDPEFSTSTLPVYGIVLIVVGIVALLAILITIL</sequence>
<protein>
    <submittedName>
        <fullName evidence="2">Uncharacterized protein</fullName>
    </submittedName>
</protein>